<feature type="transmembrane region" description="Helical" evidence="1">
    <location>
        <begin position="64"/>
        <end position="86"/>
    </location>
</feature>
<gene>
    <name evidence="2" type="ORF">DRF62_07635</name>
</gene>
<evidence type="ECO:0000313" key="3">
    <source>
        <dbReference type="Proteomes" id="UP000256512"/>
    </source>
</evidence>
<organism evidence="2 3">
    <name type="scientific">Chryseobacterium piscium</name>
    <dbReference type="NCBI Taxonomy" id="333702"/>
    <lineage>
        <taxon>Bacteria</taxon>
        <taxon>Pseudomonadati</taxon>
        <taxon>Bacteroidota</taxon>
        <taxon>Flavobacteriia</taxon>
        <taxon>Flavobacteriales</taxon>
        <taxon>Weeksellaceae</taxon>
        <taxon>Chryseobacterium group</taxon>
        <taxon>Chryseobacterium</taxon>
    </lineage>
</organism>
<evidence type="ECO:0000256" key="1">
    <source>
        <dbReference type="SAM" id="Phobius"/>
    </source>
</evidence>
<proteinExistence type="predicted"/>
<reference evidence="2 3" key="1">
    <citation type="journal article" date="2006" name="Int. J. Syst. Evol. Microbiol.">
        <title>Chryseobacterium piscium sp. nov., isolated from fish of the South Atlantic Ocean off South Africa.</title>
        <authorList>
            <person name="de Beer H."/>
            <person name="Hugo C.J."/>
            <person name="Jooste P.J."/>
            <person name="Vancanneyt M."/>
            <person name="Coenye T."/>
            <person name="Vandamme P."/>
        </authorList>
    </citation>
    <scope>NUCLEOTIDE SEQUENCE [LARGE SCALE GENOMIC DNA]</scope>
    <source>
        <strain evidence="2 3">CCUG 51923</strain>
    </source>
</reference>
<keyword evidence="1" id="KW-1133">Transmembrane helix</keyword>
<dbReference type="EMBL" id="QNVS01000017">
    <property type="protein sequence ID" value="REC54982.1"/>
    <property type="molecule type" value="Genomic_DNA"/>
</dbReference>
<dbReference type="AlphaFoldDB" id="A0A3D9BNG7"/>
<comment type="caution">
    <text evidence="2">The sequence shown here is derived from an EMBL/GenBank/DDBJ whole genome shotgun (WGS) entry which is preliminary data.</text>
</comment>
<accession>A0A3D9BNG7</accession>
<keyword evidence="3" id="KW-1185">Reference proteome</keyword>
<evidence type="ECO:0000313" key="2">
    <source>
        <dbReference type="EMBL" id="REC54982.1"/>
    </source>
</evidence>
<dbReference type="RefSeq" id="WP_115949794.1">
    <property type="nucleotide sequence ID" value="NZ_QNVS01000017.1"/>
</dbReference>
<feature type="transmembrane region" description="Helical" evidence="1">
    <location>
        <begin position="33"/>
        <end position="52"/>
    </location>
</feature>
<name>A0A3D9BNG7_9FLAO</name>
<keyword evidence="1" id="KW-0812">Transmembrane</keyword>
<evidence type="ECO:0008006" key="4">
    <source>
        <dbReference type="Google" id="ProtNLM"/>
    </source>
</evidence>
<feature type="transmembrane region" description="Helical" evidence="1">
    <location>
        <begin position="6"/>
        <end position="26"/>
    </location>
</feature>
<keyword evidence="1" id="KW-0472">Membrane</keyword>
<sequence length="97" mass="11585">MKKFILLYFGVLLFDVIYSVFYNSILTEIKIEFLKYPFILINYLSCSPAIFFNKLLPFYLPLPTYQLVLILLGNVFLQTILVYTLFFKKKNNQKHID</sequence>
<protein>
    <recommendedName>
        <fullName evidence="4">YggT family protein</fullName>
    </recommendedName>
</protein>
<dbReference type="Proteomes" id="UP000256512">
    <property type="component" value="Unassembled WGS sequence"/>
</dbReference>